<comment type="caution">
    <text evidence="1">The sequence shown here is derived from an EMBL/GenBank/DDBJ whole genome shotgun (WGS) entry which is preliminary data.</text>
</comment>
<gene>
    <name evidence="1" type="ORF">MANES_17G011766v8</name>
</gene>
<dbReference type="EMBL" id="CM004403">
    <property type="protein sequence ID" value="KAG8634081.1"/>
    <property type="molecule type" value="Genomic_DNA"/>
</dbReference>
<organism evidence="1 2">
    <name type="scientific">Manihot esculenta</name>
    <name type="common">Cassava</name>
    <name type="synonym">Jatropha manihot</name>
    <dbReference type="NCBI Taxonomy" id="3983"/>
    <lineage>
        <taxon>Eukaryota</taxon>
        <taxon>Viridiplantae</taxon>
        <taxon>Streptophyta</taxon>
        <taxon>Embryophyta</taxon>
        <taxon>Tracheophyta</taxon>
        <taxon>Spermatophyta</taxon>
        <taxon>Magnoliopsida</taxon>
        <taxon>eudicotyledons</taxon>
        <taxon>Gunneridae</taxon>
        <taxon>Pentapetalae</taxon>
        <taxon>rosids</taxon>
        <taxon>fabids</taxon>
        <taxon>Malpighiales</taxon>
        <taxon>Euphorbiaceae</taxon>
        <taxon>Crotonoideae</taxon>
        <taxon>Manihoteae</taxon>
        <taxon>Manihot</taxon>
    </lineage>
</organism>
<accession>A0ACB7G1Z3</accession>
<evidence type="ECO:0000313" key="1">
    <source>
        <dbReference type="EMBL" id="KAG8634081.1"/>
    </source>
</evidence>
<name>A0ACB7G1Z3_MANES</name>
<evidence type="ECO:0000313" key="2">
    <source>
        <dbReference type="Proteomes" id="UP000091857"/>
    </source>
</evidence>
<feature type="non-terminal residue" evidence="1">
    <location>
        <position position="1"/>
    </location>
</feature>
<keyword evidence="2" id="KW-1185">Reference proteome</keyword>
<protein>
    <submittedName>
        <fullName evidence="1">Uncharacterized protein</fullName>
    </submittedName>
</protein>
<reference evidence="2" key="1">
    <citation type="journal article" date="2016" name="Nat. Biotechnol.">
        <title>Sequencing wild and cultivated cassava and related species reveals extensive interspecific hybridization and genetic diversity.</title>
        <authorList>
            <person name="Bredeson J.V."/>
            <person name="Lyons J.B."/>
            <person name="Prochnik S.E."/>
            <person name="Wu G.A."/>
            <person name="Ha C.M."/>
            <person name="Edsinger-Gonzales E."/>
            <person name="Grimwood J."/>
            <person name="Schmutz J."/>
            <person name="Rabbi I.Y."/>
            <person name="Egesi C."/>
            <person name="Nauluvula P."/>
            <person name="Lebot V."/>
            <person name="Ndunguru J."/>
            <person name="Mkamilo G."/>
            <person name="Bart R.S."/>
            <person name="Setter T.L."/>
            <person name="Gleadow R.M."/>
            <person name="Kulakow P."/>
            <person name="Ferguson M.E."/>
            <person name="Rounsley S."/>
            <person name="Rokhsar D.S."/>
        </authorList>
    </citation>
    <scope>NUCLEOTIDE SEQUENCE [LARGE SCALE GENOMIC DNA]</scope>
    <source>
        <strain evidence="2">cv. AM560-2</strain>
    </source>
</reference>
<dbReference type="Proteomes" id="UP000091857">
    <property type="component" value="Chromosome 17"/>
</dbReference>
<sequence>MVIVGNIYLVYNIISHFIGDLDLYTERNSEILQNLKCRKLENFKWYKDNFLKRVYSLADPNAYHWKEKFLTGLPRLFSTKVKETIEQKYGHISYDDLTYGDLITCVNLTGIRLCRDMKLQQKLKMENRQSRKELGNWCEQFGFGTIKKHKQRKYNYKRKQYDRQIDKKPFKRKQFKKNNNYRKNNFKRTNKDKITCYLCNQKEHYAKECPARNKIHELGLELKIDNIDQLLDKIDQIKLSSSKLDDEYSSDNSLQTVSSTDSDHNCKGEICNCNNKINVLIEYNQVLEQIEQVQDSNIKRKFFKKLTKLINEEINQGTESPTNFEDIEQMFKQKKLVSTISSMDLQSEIRQLKLEVRQLKLRCDQLELNQNLKQKEKMVEEKLEDIDSDKEKELKFNDITRITFQKWYVKITLTIKDFKLETIDMLDSGADMNCIDQGIIPSKYFHKTKQTLSAANSTKVKIDYKIPSAHICNNGVCFKTSFMLIKNLNTQVILENPFLQMLYPFKVTQLGLETNVLGQNIIFKFISPQENISKMNNLEKQIKFLKEDLHSIKIEEQLEKPNIQQQIKEIQEQFERDLCSDLPTAFWNRKQHIVTLPCEPDFKEQDIPTKARPIQMNQEMLEFCKKEIQDLLTKNLIRPSKSP</sequence>
<proteinExistence type="predicted"/>